<protein>
    <submittedName>
        <fullName evidence="4">Gfo/Idh/MocA family protein</fullName>
    </submittedName>
</protein>
<dbReference type="Proteomes" id="UP001597040">
    <property type="component" value="Unassembled WGS sequence"/>
</dbReference>
<dbReference type="Gene3D" id="3.40.50.720">
    <property type="entry name" value="NAD(P)-binding Rossmann-like Domain"/>
    <property type="match status" value="1"/>
</dbReference>
<dbReference type="PANTHER" id="PTHR43377:SF2">
    <property type="entry name" value="BINDING ROSSMANN FOLD OXIDOREDUCTASE, PUTATIVE (AFU_ORTHOLOGUE AFUA_4G00560)-RELATED"/>
    <property type="match status" value="1"/>
</dbReference>
<dbReference type="InterPro" id="IPR051450">
    <property type="entry name" value="Gfo/Idh/MocA_Oxidoreductases"/>
</dbReference>
<evidence type="ECO:0000313" key="5">
    <source>
        <dbReference type="Proteomes" id="UP001597040"/>
    </source>
</evidence>
<dbReference type="SUPFAM" id="SSF55347">
    <property type="entry name" value="Glyceraldehyde-3-phosphate dehydrogenase-like, C-terminal domain"/>
    <property type="match status" value="1"/>
</dbReference>
<proteinExistence type="inferred from homology"/>
<dbReference type="Pfam" id="PF02894">
    <property type="entry name" value="GFO_IDH_MocA_C"/>
    <property type="match status" value="1"/>
</dbReference>
<evidence type="ECO:0000259" key="3">
    <source>
        <dbReference type="Pfam" id="PF02894"/>
    </source>
</evidence>
<dbReference type="Gene3D" id="3.30.360.10">
    <property type="entry name" value="Dihydrodipicolinate Reductase, domain 2"/>
    <property type="match status" value="1"/>
</dbReference>
<dbReference type="EMBL" id="JBHTKJ010000007">
    <property type="protein sequence ID" value="MFD1037216.1"/>
    <property type="molecule type" value="Genomic_DNA"/>
</dbReference>
<dbReference type="InterPro" id="IPR004104">
    <property type="entry name" value="Gfo/Idh/MocA-like_OxRdtase_C"/>
</dbReference>
<evidence type="ECO:0000259" key="2">
    <source>
        <dbReference type="Pfam" id="PF01408"/>
    </source>
</evidence>
<dbReference type="Pfam" id="PF01408">
    <property type="entry name" value="GFO_IDH_MocA"/>
    <property type="match status" value="1"/>
</dbReference>
<comment type="similarity">
    <text evidence="1">Belongs to the Gfo/Idh/MocA family.</text>
</comment>
<comment type="caution">
    <text evidence="4">The sequence shown here is derived from an EMBL/GenBank/DDBJ whole genome shotgun (WGS) entry which is preliminary data.</text>
</comment>
<dbReference type="PANTHER" id="PTHR43377">
    <property type="entry name" value="BILIVERDIN REDUCTASE A"/>
    <property type="match status" value="1"/>
</dbReference>
<dbReference type="RefSeq" id="WP_390359087.1">
    <property type="nucleotide sequence ID" value="NZ_JBHTKJ010000007.1"/>
</dbReference>
<organism evidence="4 5">
    <name type="scientific">Virgibacillus byunsanensis</name>
    <dbReference type="NCBI Taxonomy" id="570945"/>
    <lineage>
        <taxon>Bacteria</taxon>
        <taxon>Bacillati</taxon>
        <taxon>Bacillota</taxon>
        <taxon>Bacilli</taxon>
        <taxon>Bacillales</taxon>
        <taxon>Bacillaceae</taxon>
        <taxon>Virgibacillus</taxon>
    </lineage>
</organism>
<feature type="domain" description="Gfo/Idh/MocA-like oxidoreductase C-terminal" evidence="3">
    <location>
        <begin position="138"/>
        <end position="401"/>
    </location>
</feature>
<sequence>MIKAALLGAGNRGMFAYGSYALDRPNEIQFVAIAEPNTKKREKFAETHGIEEDMQFSNWEDLLDNPKLCDVLLVCTQDRNHYEPTMKALDIGYDILLEKPMSPNPSETLEMAEKAHQCNQILTVCHVLRYSTFFSELKSIIDDNKIGDIMSIQWNENVGYYHQAHSFVRGNWRNSTESSSMILQKCSHDMDMLQWLIGEQCTKVSSFGSLSYFNEDNAPEGSTERCTDGCAVEHECPYSALKWYHNEKTTWPVNVVELTPDLDMRLKAIKEGPYGRCVYRSDNNVVDHQVANLLFENGVTVAFTMSAFTKEQGRTFQLMGTKGEIIGSTTKNEITIKYFSGKEEVISPAQVQGGHGGADTMIMRDFVKQINDKTYKSKTSAMESAKSHLIAFAAEESRLSGETISMDEYMNQLKQLN</sequence>
<accession>A0ABW3LFR4</accession>
<reference evidence="5" key="1">
    <citation type="journal article" date="2019" name="Int. J. Syst. Evol. Microbiol.">
        <title>The Global Catalogue of Microorganisms (GCM) 10K type strain sequencing project: providing services to taxonomists for standard genome sequencing and annotation.</title>
        <authorList>
            <consortium name="The Broad Institute Genomics Platform"/>
            <consortium name="The Broad Institute Genome Sequencing Center for Infectious Disease"/>
            <person name="Wu L."/>
            <person name="Ma J."/>
        </authorList>
    </citation>
    <scope>NUCLEOTIDE SEQUENCE [LARGE SCALE GENOMIC DNA]</scope>
    <source>
        <strain evidence="5">CCUG 56754</strain>
    </source>
</reference>
<gene>
    <name evidence="4" type="ORF">ACFQ3N_02100</name>
</gene>
<dbReference type="InterPro" id="IPR000683">
    <property type="entry name" value="Gfo/Idh/MocA-like_OxRdtase_N"/>
</dbReference>
<evidence type="ECO:0000313" key="4">
    <source>
        <dbReference type="EMBL" id="MFD1037216.1"/>
    </source>
</evidence>
<evidence type="ECO:0000256" key="1">
    <source>
        <dbReference type="ARBA" id="ARBA00010928"/>
    </source>
</evidence>
<dbReference type="InterPro" id="IPR036291">
    <property type="entry name" value="NAD(P)-bd_dom_sf"/>
</dbReference>
<name>A0ABW3LFR4_9BACI</name>
<feature type="domain" description="Gfo/Idh/MocA-like oxidoreductase N-terminal" evidence="2">
    <location>
        <begin position="2"/>
        <end position="125"/>
    </location>
</feature>
<keyword evidence="5" id="KW-1185">Reference proteome</keyword>
<dbReference type="SUPFAM" id="SSF51735">
    <property type="entry name" value="NAD(P)-binding Rossmann-fold domains"/>
    <property type="match status" value="1"/>
</dbReference>